<dbReference type="OrthoDB" id="1608002at2759"/>
<dbReference type="Gene3D" id="3.90.80.10">
    <property type="entry name" value="Inorganic pyrophosphatase"/>
    <property type="match status" value="1"/>
</dbReference>
<reference evidence="10" key="1">
    <citation type="submission" date="2022-07" db="EMBL/GenBank/DDBJ databases">
        <authorList>
            <person name="Trinca V."/>
            <person name="Uliana J.V.C."/>
            <person name="Torres T.T."/>
            <person name="Ward R.J."/>
            <person name="Monesi N."/>
        </authorList>
    </citation>
    <scope>NUCLEOTIDE SEQUENCE</scope>
    <source>
        <strain evidence="10">HSMRA1968</strain>
        <tissue evidence="10">Whole embryos</tissue>
    </source>
</reference>
<dbReference type="CDD" id="cd00412">
    <property type="entry name" value="pyrophosphatase"/>
    <property type="match status" value="1"/>
</dbReference>
<feature type="domain" description="PKMT C-terminal winged helix" evidence="9">
    <location>
        <begin position="438"/>
        <end position="522"/>
    </location>
</feature>
<evidence type="ECO:0000259" key="9">
    <source>
        <dbReference type="Pfam" id="PF21782"/>
    </source>
</evidence>
<evidence type="ECO:0000259" key="7">
    <source>
        <dbReference type="Pfam" id="PF10119"/>
    </source>
</evidence>
<dbReference type="EMBL" id="WJQU01000001">
    <property type="protein sequence ID" value="KAJ6645090.1"/>
    <property type="molecule type" value="Genomic_DNA"/>
</dbReference>
<dbReference type="InterPro" id="IPR048976">
    <property type="entry name" value="WHD_PKMT"/>
</dbReference>
<gene>
    <name evidence="10" type="ORF">Bhyg_00291</name>
</gene>
<dbReference type="HAMAP" id="MF_00209">
    <property type="entry name" value="Inorganic_PPase"/>
    <property type="match status" value="1"/>
</dbReference>
<dbReference type="InterPro" id="IPR018773">
    <property type="entry name" value="MeTrfase_reg_dom_prd"/>
</dbReference>
<dbReference type="GO" id="GO:0004427">
    <property type="term" value="F:inorganic diphosphate phosphatase activity"/>
    <property type="evidence" value="ECO:0007669"/>
    <property type="project" value="UniProtKB-EC"/>
</dbReference>
<organism evidence="10 11">
    <name type="scientific">Pseudolycoriella hygida</name>
    <dbReference type="NCBI Taxonomy" id="35572"/>
    <lineage>
        <taxon>Eukaryota</taxon>
        <taxon>Metazoa</taxon>
        <taxon>Ecdysozoa</taxon>
        <taxon>Arthropoda</taxon>
        <taxon>Hexapoda</taxon>
        <taxon>Insecta</taxon>
        <taxon>Pterygota</taxon>
        <taxon>Neoptera</taxon>
        <taxon>Endopterygota</taxon>
        <taxon>Diptera</taxon>
        <taxon>Nematocera</taxon>
        <taxon>Sciaroidea</taxon>
        <taxon>Sciaridae</taxon>
        <taxon>Pseudolycoriella</taxon>
    </lineage>
</organism>
<evidence type="ECO:0000256" key="1">
    <source>
        <dbReference type="ARBA" id="ARBA00001946"/>
    </source>
</evidence>
<evidence type="ECO:0000256" key="6">
    <source>
        <dbReference type="ARBA" id="ARBA00022842"/>
    </source>
</evidence>
<dbReference type="InterPro" id="IPR008162">
    <property type="entry name" value="Pyrophosphatase"/>
</dbReference>
<dbReference type="EC" id="3.6.1.1" evidence="3"/>
<dbReference type="PROSITE" id="PS00387">
    <property type="entry name" value="PPASE"/>
    <property type="match status" value="1"/>
</dbReference>
<dbReference type="GO" id="GO:0000287">
    <property type="term" value="F:magnesium ion binding"/>
    <property type="evidence" value="ECO:0007669"/>
    <property type="project" value="InterPro"/>
</dbReference>
<evidence type="ECO:0000313" key="11">
    <source>
        <dbReference type="Proteomes" id="UP001151699"/>
    </source>
</evidence>
<keyword evidence="4" id="KW-0479">Metal-binding</keyword>
<keyword evidence="5" id="KW-0378">Hydrolase</keyword>
<protein>
    <recommendedName>
        <fullName evidence="3">inorganic diphosphatase</fullName>
        <ecNumber evidence="3">3.6.1.1</ecNumber>
    </recommendedName>
</protein>
<dbReference type="Gene3D" id="3.40.50.150">
    <property type="entry name" value="Vaccinia Virus protein VP39"/>
    <property type="match status" value="1"/>
</dbReference>
<evidence type="ECO:0000256" key="3">
    <source>
        <dbReference type="ARBA" id="ARBA00012146"/>
    </source>
</evidence>
<accession>A0A9Q0N7H7</accession>
<keyword evidence="6" id="KW-0460">Magnesium</keyword>
<dbReference type="PANTHER" id="PTHR10286">
    <property type="entry name" value="INORGANIC PYROPHOSPHATASE"/>
    <property type="match status" value="1"/>
</dbReference>
<sequence>MGQKNNPNDGLSKKQTNNINYDDFPYESFPFTYTRPEHLRTIGLVFGMQPPMIENARILDIGCGEGGNMIDFAESYPQSYSLGIDLSKVQVNNGMEVVKSLALKNIELKHLSILDLDESFGKFDYIICHGVISWVPDVVCDKIFEISSKLLSPNGIAFISYNTLPGWNMQKTIRDMMMFHGAAFTDNHDKLQQAKLLLDFVNESLEGSDSPYSKFLQHETKLIKNLNNSYLLHEYLGEKNTAFYFQEFVSNARKHNLNYLGDTSLSTMFVGNLPAKAAEKLQSINDIVRTEQYMDFITNRKFRTTLLCHDNVMINRTIEPSKLSDFYTTFNIRPAMPENEVDISNAVESLGFHYNNSESPDISTSSPIMKAVFYIYADNIGNPLTLEQIAKLAVKKLEKLQLKDFRAEIDSVIAKLMLQGYVQIFATKPSSIYEISSKPKVSELVRYQAQKLGQTNLVVTNRVNALVPLQLHEKYIIELLDGKNSIEQIEEKIFEKFTAGVLVASNKDGIVSDEQLLKPYITHFEKVKSKAEHEEINVIIEIPMASNPVKYEMDKESGAIFVDRFMQTAMFYPGNYGFIPHSLSEDGDPVDVLVMSHYPVVPGCVIRSRPIGVLMMEDESGLDEKIIAVPVSKLDITFDSIKDLDSLCPMLRQRIVHFFEHYKDLEKGKWVKVIGWENVQKAKELINEGISRAKS</sequence>
<dbReference type="Pfam" id="PF21782">
    <property type="entry name" value="WHD_PKMT"/>
    <property type="match status" value="1"/>
</dbReference>
<dbReference type="AlphaFoldDB" id="A0A9Q0N7H7"/>
<dbReference type="GO" id="GO:0005737">
    <property type="term" value="C:cytoplasm"/>
    <property type="evidence" value="ECO:0007669"/>
    <property type="project" value="InterPro"/>
</dbReference>
<evidence type="ECO:0000259" key="8">
    <source>
        <dbReference type="Pfam" id="PF13847"/>
    </source>
</evidence>
<dbReference type="InterPro" id="IPR036649">
    <property type="entry name" value="Pyrophosphatase_sf"/>
</dbReference>
<evidence type="ECO:0000313" key="10">
    <source>
        <dbReference type="EMBL" id="KAJ6645090.1"/>
    </source>
</evidence>
<keyword evidence="11" id="KW-1185">Reference proteome</keyword>
<feature type="domain" description="Methyltransferase regulatory" evidence="7">
    <location>
        <begin position="227"/>
        <end position="309"/>
    </location>
</feature>
<dbReference type="InterPro" id="IPR029063">
    <property type="entry name" value="SAM-dependent_MTases_sf"/>
</dbReference>
<comment type="cofactor">
    <cofactor evidence="1">
        <name>Mg(2+)</name>
        <dbReference type="ChEBI" id="CHEBI:18420"/>
    </cofactor>
</comment>
<dbReference type="GO" id="GO:0006796">
    <property type="term" value="P:phosphate-containing compound metabolic process"/>
    <property type="evidence" value="ECO:0007669"/>
    <property type="project" value="InterPro"/>
</dbReference>
<comment type="caution">
    <text evidence="10">The sequence shown here is derived from an EMBL/GenBank/DDBJ whole genome shotgun (WGS) entry which is preliminary data.</text>
</comment>
<evidence type="ECO:0000256" key="5">
    <source>
        <dbReference type="ARBA" id="ARBA00022801"/>
    </source>
</evidence>
<dbReference type="Pfam" id="PF10119">
    <property type="entry name" value="MethyTransf_Reg"/>
    <property type="match status" value="1"/>
</dbReference>
<dbReference type="Proteomes" id="UP001151699">
    <property type="component" value="Chromosome A"/>
</dbReference>
<comment type="similarity">
    <text evidence="2">Belongs to the PPase family.</text>
</comment>
<dbReference type="SUPFAM" id="SSF53335">
    <property type="entry name" value="S-adenosyl-L-methionine-dependent methyltransferases"/>
    <property type="match status" value="1"/>
</dbReference>
<dbReference type="InterPro" id="IPR025714">
    <property type="entry name" value="Methyltranfer_dom"/>
</dbReference>
<dbReference type="NCBIfam" id="NF002317">
    <property type="entry name" value="PRK01250.1"/>
    <property type="match status" value="1"/>
</dbReference>
<dbReference type="CDD" id="cd02440">
    <property type="entry name" value="AdoMet_MTases"/>
    <property type="match status" value="1"/>
</dbReference>
<dbReference type="Pfam" id="PF13847">
    <property type="entry name" value="Methyltransf_31"/>
    <property type="match status" value="1"/>
</dbReference>
<dbReference type="SUPFAM" id="SSF50324">
    <property type="entry name" value="Inorganic pyrophosphatase"/>
    <property type="match status" value="1"/>
</dbReference>
<name>A0A9Q0N7H7_9DIPT</name>
<evidence type="ECO:0000256" key="2">
    <source>
        <dbReference type="ARBA" id="ARBA00006220"/>
    </source>
</evidence>
<evidence type="ECO:0000256" key="4">
    <source>
        <dbReference type="ARBA" id="ARBA00022723"/>
    </source>
</evidence>
<dbReference type="Pfam" id="PF00719">
    <property type="entry name" value="Pyrophosphatase"/>
    <property type="match status" value="1"/>
</dbReference>
<feature type="domain" description="Methyltransferase" evidence="8">
    <location>
        <begin position="55"/>
        <end position="169"/>
    </location>
</feature>
<proteinExistence type="inferred from homology"/>